<dbReference type="AlphaFoldDB" id="A0A975BR90"/>
<evidence type="ECO:0000313" key="1">
    <source>
        <dbReference type="EMBL" id="QTA89605.1"/>
    </source>
</evidence>
<organism evidence="1 2">
    <name type="scientific">Desulfonema magnum</name>
    <dbReference type="NCBI Taxonomy" id="45655"/>
    <lineage>
        <taxon>Bacteria</taxon>
        <taxon>Pseudomonadati</taxon>
        <taxon>Thermodesulfobacteriota</taxon>
        <taxon>Desulfobacteria</taxon>
        <taxon>Desulfobacterales</taxon>
        <taxon>Desulfococcaceae</taxon>
        <taxon>Desulfonema</taxon>
    </lineage>
</organism>
<dbReference type="Proteomes" id="UP000663722">
    <property type="component" value="Chromosome"/>
</dbReference>
<name>A0A975BR90_9BACT</name>
<accession>A0A975BR90</accession>
<protein>
    <submittedName>
        <fullName evidence="1">Uncharacterized protein</fullName>
    </submittedName>
</protein>
<dbReference type="EMBL" id="CP061800">
    <property type="protein sequence ID" value="QTA89605.1"/>
    <property type="molecule type" value="Genomic_DNA"/>
</dbReference>
<gene>
    <name evidence="1" type="ORF">dnm_056610</name>
</gene>
<sequence length="52" mass="6034">MKTDKKPGFSNAYNAFLYKIPARKEKEESGFVLIPKHYKGISPQYLPGVWLF</sequence>
<keyword evidence="2" id="KW-1185">Reference proteome</keyword>
<evidence type="ECO:0000313" key="2">
    <source>
        <dbReference type="Proteomes" id="UP000663722"/>
    </source>
</evidence>
<dbReference type="KEGG" id="dmm:dnm_056610"/>
<reference evidence="1" key="1">
    <citation type="journal article" date="2021" name="Microb. Physiol.">
        <title>Proteogenomic Insights into the Physiology of Marine, Sulfate-Reducing, Filamentous Desulfonema limicola and Desulfonema magnum.</title>
        <authorList>
            <person name="Schnaars V."/>
            <person name="Wohlbrand L."/>
            <person name="Scheve S."/>
            <person name="Hinrichs C."/>
            <person name="Reinhardt R."/>
            <person name="Rabus R."/>
        </authorList>
    </citation>
    <scope>NUCLEOTIDE SEQUENCE</scope>
    <source>
        <strain evidence="1">4be13</strain>
    </source>
</reference>
<proteinExistence type="predicted"/>